<dbReference type="EMBL" id="CP001940">
    <property type="protein sequence ID" value="ADH84767.1"/>
    <property type="molecule type" value="Genomic_DNA"/>
</dbReference>
<dbReference type="InterPro" id="IPR021973">
    <property type="entry name" value="SprA-related"/>
</dbReference>
<keyword evidence="3" id="KW-1185">Reference proteome</keyword>
<dbReference type="KEGG" id="dak:DaAHT2_0053"/>
<organism evidence="2 3">
    <name type="scientific">Desulfurivibrio alkaliphilus (strain DSM 19089 / UNIQEM U267 / AHT2)</name>
    <dbReference type="NCBI Taxonomy" id="589865"/>
    <lineage>
        <taxon>Bacteria</taxon>
        <taxon>Pseudomonadati</taxon>
        <taxon>Thermodesulfobacteriota</taxon>
        <taxon>Desulfobulbia</taxon>
        <taxon>Desulfobulbales</taxon>
        <taxon>Desulfobulbaceae</taxon>
        <taxon>Desulfurivibrio</taxon>
    </lineage>
</organism>
<dbReference type="HOGENOM" id="CLU_701554_0_0_7"/>
<protein>
    <recommendedName>
        <fullName evidence="4">SprA-related family protein</fullName>
    </recommendedName>
</protein>
<dbReference type="STRING" id="589865.DaAHT2_0053"/>
<sequence length="393" mass="40265">MRRIPTAAQIAVIAVRTPETKAAMNLNAILSGISAWPVKPAGGGAPGIKPSEAAQDRGPSAGGDIFEQGQWWKNRAMARVDAVSAGACSCGSCTSCGVRAYGAFARGGPGPVAGAAVAGQTVAAVGGLPPANAGEAVRENSSAPAAEESNRVAPGYFPYPFAGEAGAAGRNEGGPLNPLAPAAGGERAQAVEPAVEPTVQREAGQALVQELSREEKLEVARLQQLDSQVKAHEMAHLAVAGPYARGGASFTYTTGPDGKKYAVGGEVSIDTSREPSPEATIRKMRIIRAAALAPADPSPQDRKVAAQADAAMTEARRELEMIRLEQQREAARHELDMRFIGAGEGGLDPAADNEPEAATYTPPFGPASPVAARRAAAALAAFDQAAPQLQVRA</sequence>
<evidence type="ECO:0000313" key="2">
    <source>
        <dbReference type="EMBL" id="ADH84767.1"/>
    </source>
</evidence>
<proteinExistence type="predicted"/>
<dbReference type="Proteomes" id="UP000001508">
    <property type="component" value="Chromosome"/>
</dbReference>
<name>D6Z5B0_DESAT</name>
<feature type="region of interest" description="Disordered" evidence="1">
    <location>
        <begin position="43"/>
        <end position="64"/>
    </location>
</feature>
<reference evidence="3" key="1">
    <citation type="submission" date="2010-02" db="EMBL/GenBank/DDBJ databases">
        <title>Complete sequence of Desulfurivibrio alkaliphilus AHT2.</title>
        <authorList>
            <consortium name="US DOE Joint Genome Institute"/>
            <person name="Pitluck S."/>
            <person name="Chertkov O."/>
            <person name="Detter J.C."/>
            <person name="Han C."/>
            <person name="Tapia R."/>
            <person name="Larimer F."/>
            <person name="Land M."/>
            <person name="Hauser L."/>
            <person name="Kyrpides N."/>
            <person name="Mikhailova N."/>
            <person name="Sorokin D.Y."/>
            <person name="Muyzer G."/>
            <person name="Woyke T."/>
        </authorList>
    </citation>
    <scope>NUCLEOTIDE SEQUENCE [LARGE SCALE GENOMIC DNA]</scope>
    <source>
        <strain evidence="3">DSM 19089 / UNIQEM U267 / AHT2</strain>
    </source>
</reference>
<evidence type="ECO:0000313" key="3">
    <source>
        <dbReference type="Proteomes" id="UP000001508"/>
    </source>
</evidence>
<dbReference type="Pfam" id="PF12118">
    <property type="entry name" value="SprA-related"/>
    <property type="match status" value="1"/>
</dbReference>
<evidence type="ECO:0000256" key="1">
    <source>
        <dbReference type="SAM" id="MobiDB-lite"/>
    </source>
</evidence>
<feature type="region of interest" description="Disordered" evidence="1">
    <location>
        <begin position="345"/>
        <end position="365"/>
    </location>
</feature>
<gene>
    <name evidence="2" type="ordered locus">DaAHT2_0053</name>
</gene>
<dbReference type="InParanoid" id="D6Z5B0"/>
<evidence type="ECO:0008006" key="4">
    <source>
        <dbReference type="Google" id="ProtNLM"/>
    </source>
</evidence>
<dbReference type="AlphaFoldDB" id="D6Z5B0"/>
<dbReference type="eggNOG" id="COG3064">
    <property type="taxonomic scope" value="Bacteria"/>
</dbReference>
<accession>D6Z5B0</accession>